<dbReference type="EC" id="1.18.1.2" evidence="1"/>
<dbReference type="GO" id="GO:0004324">
    <property type="term" value="F:ferredoxin-NADP+ reductase activity"/>
    <property type="evidence" value="ECO:0007669"/>
    <property type="project" value="UniProtKB-EC"/>
</dbReference>
<reference evidence="1 2" key="1">
    <citation type="submission" date="2018-06" db="EMBL/GenBank/DDBJ databases">
        <authorList>
            <consortium name="Pathogen Informatics"/>
            <person name="Doyle S."/>
        </authorList>
    </citation>
    <scope>NUCLEOTIDE SEQUENCE [LARGE SCALE GENOMIC DNA]</scope>
    <source>
        <strain evidence="1 2">NCTC10821</strain>
    </source>
</reference>
<dbReference type="SUPFAM" id="SSF51971">
    <property type="entry name" value="Nucleotide-binding domain"/>
    <property type="match status" value="1"/>
</dbReference>
<evidence type="ECO:0000313" key="1">
    <source>
        <dbReference type="EMBL" id="STZ61698.1"/>
    </source>
</evidence>
<gene>
    <name evidence="1" type="primary">fprA_2</name>
    <name evidence="1" type="ORF">NCTC10821_05255</name>
</gene>
<keyword evidence="1" id="KW-0560">Oxidoreductase</keyword>
<keyword evidence="2" id="KW-1185">Reference proteome</keyword>
<evidence type="ECO:0000313" key="2">
    <source>
        <dbReference type="Proteomes" id="UP000254978"/>
    </source>
</evidence>
<dbReference type="AlphaFoldDB" id="A0A378TLN5"/>
<protein>
    <submittedName>
        <fullName evidence="1">NADPH-ferredoxin reductase FprA</fullName>
        <ecNumber evidence="1">1.18.1.2</ecNumber>
    </submittedName>
</protein>
<name>A0A378TLN5_9MYCO</name>
<proteinExistence type="predicted"/>
<dbReference type="EMBL" id="UGQT01000001">
    <property type="protein sequence ID" value="STZ61698.1"/>
    <property type="molecule type" value="Genomic_DNA"/>
</dbReference>
<dbReference type="Proteomes" id="UP000254978">
    <property type="component" value="Unassembled WGS sequence"/>
</dbReference>
<accession>A0A378TLN5</accession>
<organism evidence="1 2">
    <name type="scientific">Mycolicibacterium tokaiense</name>
    <dbReference type="NCBI Taxonomy" id="39695"/>
    <lineage>
        <taxon>Bacteria</taxon>
        <taxon>Bacillati</taxon>
        <taxon>Actinomycetota</taxon>
        <taxon>Actinomycetes</taxon>
        <taxon>Mycobacteriales</taxon>
        <taxon>Mycobacteriaceae</taxon>
        <taxon>Mycolicibacterium</taxon>
    </lineage>
</organism>
<sequence length="106" mass="11541">MDGVEMNATYVTGWIKRGPVGLIGHTKSDAAETISNLLTDLPGIRPPEISDPDAILAHLASTGVDFTTWQEWERLDAHEMSLGQGSGRERIKVVAREDMVRAGRVA</sequence>
<dbReference type="Gene3D" id="3.40.50.720">
    <property type="entry name" value="NAD(P)-binding Rossmann-like Domain"/>
    <property type="match status" value="1"/>
</dbReference>